<dbReference type="Pfam" id="PF00004">
    <property type="entry name" value="AAA"/>
    <property type="match status" value="1"/>
</dbReference>
<keyword evidence="7" id="KW-1185">Reference proteome</keyword>
<dbReference type="Proteomes" id="UP000179284">
    <property type="component" value="Chromosome I"/>
</dbReference>
<dbReference type="PANTHER" id="PTHR43392:SF2">
    <property type="entry name" value="AAA-TYPE ATPASE FAMILY PROTEIN _ ANKYRIN REPEAT FAMILY PROTEIN"/>
    <property type="match status" value="1"/>
</dbReference>
<evidence type="ECO:0000256" key="3">
    <source>
        <dbReference type="ARBA" id="ARBA00022840"/>
    </source>
</evidence>
<feature type="region of interest" description="Disordered" evidence="4">
    <location>
        <begin position="343"/>
        <end position="378"/>
    </location>
</feature>
<feature type="domain" description="AAA+ ATPase" evidence="5">
    <location>
        <begin position="126"/>
        <end position="263"/>
    </location>
</feature>
<keyword evidence="3" id="KW-0067">ATP-binding</keyword>
<evidence type="ECO:0000256" key="2">
    <source>
        <dbReference type="ARBA" id="ARBA00022741"/>
    </source>
</evidence>
<evidence type="ECO:0000259" key="5">
    <source>
        <dbReference type="SMART" id="SM00382"/>
    </source>
</evidence>
<dbReference type="Gene3D" id="1.10.8.60">
    <property type="match status" value="1"/>
</dbReference>
<dbReference type="FunFam" id="3.40.50.300:FF:000216">
    <property type="entry name" value="Type VII secretion ATPase EccA"/>
    <property type="match status" value="1"/>
</dbReference>
<comment type="similarity">
    <text evidence="1">Belongs to the CbxX/CfxQ family.</text>
</comment>
<dbReference type="PRINTS" id="PR00819">
    <property type="entry name" value="CBXCFQXSUPER"/>
</dbReference>
<dbReference type="OrthoDB" id="9806903at2"/>
<dbReference type="InterPro" id="IPR027417">
    <property type="entry name" value="P-loop_NTPase"/>
</dbReference>
<organism evidence="6 7">
    <name type="scientific">Butyrivibrio hungatei</name>
    <dbReference type="NCBI Taxonomy" id="185008"/>
    <lineage>
        <taxon>Bacteria</taxon>
        <taxon>Bacillati</taxon>
        <taxon>Bacillota</taxon>
        <taxon>Clostridia</taxon>
        <taxon>Lachnospirales</taxon>
        <taxon>Lachnospiraceae</taxon>
        <taxon>Butyrivibrio</taxon>
    </lineage>
</organism>
<dbReference type="InterPro" id="IPR000641">
    <property type="entry name" value="CbxX/CfxQ"/>
</dbReference>
<dbReference type="SUPFAM" id="SSF52540">
    <property type="entry name" value="P-loop containing nucleoside triphosphate hydrolases"/>
    <property type="match status" value="1"/>
</dbReference>
<dbReference type="Pfam" id="PF17866">
    <property type="entry name" value="AAA_lid_6"/>
    <property type="match status" value="1"/>
</dbReference>
<dbReference type="AlphaFoldDB" id="A0A1D9P536"/>
<evidence type="ECO:0000256" key="1">
    <source>
        <dbReference type="ARBA" id="ARBA00010378"/>
    </source>
</evidence>
<dbReference type="KEGG" id="bhu:bhn_I2694"/>
<dbReference type="InterPro" id="IPR050773">
    <property type="entry name" value="CbxX/CfxQ_RuBisCO_ESX"/>
</dbReference>
<dbReference type="InterPro" id="IPR041627">
    <property type="entry name" value="AAA_lid_6"/>
</dbReference>
<dbReference type="CDD" id="cd00009">
    <property type="entry name" value="AAA"/>
    <property type="match status" value="1"/>
</dbReference>
<feature type="compositionally biased region" description="Acidic residues" evidence="4">
    <location>
        <begin position="344"/>
        <end position="354"/>
    </location>
</feature>
<dbReference type="InterPro" id="IPR003593">
    <property type="entry name" value="AAA+_ATPase"/>
</dbReference>
<name>A0A1D9P536_9FIRM</name>
<accession>A0A1D9P536</accession>
<dbReference type="EMBL" id="CP017831">
    <property type="protein sequence ID" value="AOZ97726.1"/>
    <property type="molecule type" value="Genomic_DNA"/>
</dbReference>
<sequence length="378" mass="42544">MVKCRLLSYLQFGGNMDRDFLGSMYNDFFASTPKTTDVTKKDKTDDAVKNAQDALAEAKEILKSSPVPDNAVNEEPEKEKEPETDPMEDLEGLIGLSTIKADVKELASFVKVQKARKEQGLKSVPVSLHLVFTGNPGTGKTTVARIIARIYKQIGVLSKGQLVEVDRSGLVAGYVGQTAIKTQEQIKKAMGGVLFIDEAYSLAQKDDAFGQEAIDTILKAMEDNRDDFVVIVAGYTGPMKKFIDSNPGLKSRFNKYIEFPDYELDDLEKIFYMNCDKYDYKVDEEIKHQIRALITAKKLENIDNFANAREVRNLFETIITNQARRVATLENPTNDDMMTILLEDLTEKDPEEDKAEEKTEENTEETATEEVKSEEKEQ</sequence>
<dbReference type="PANTHER" id="PTHR43392">
    <property type="entry name" value="AAA-TYPE ATPASE FAMILY PROTEIN / ANKYRIN REPEAT FAMILY PROTEIN"/>
    <property type="match status" value="1"/>
</dbReference>
<feature type="region of interest" description="Disordered" evidence="4">
    <location>
        <begin position="64"/>
        <end position="87"/>
    </location>
</feature>
<keyword evidence="2" id="KW-0547">Nucleotide-binding</keyword>
<dbReference type="InterPro" id="IPR003959">
    <property type="entry name" value="ATPase_AAA_core"/>
</dbReference>
<reference evidence="7" key="1">
    <citation type="submission" date="2016-10" db="EMBL/GenBank/DDBJ databases">
        <title>The complete genome sequence of the rumen bacterium Butyrivibrio hungatei MB2003.</title>
        <authorList>
            <person name="Palevich N."/>
            <person name="Kelly W.J."/>
            <person name="Leahy S.C."/>
            <person name="Altermann E."/>
            <person name="Rakonjac J."/>
            <person name="Attwood G.T."/>
        </authorList>
    </citation>
    <scope>NUCLEOTIDE SEQUENCE [LARGE SCALE GENOMIC DNA]</scope>
    <source>
        <strain evidence="7">MB2003</strain>
    </source>
</reference>
<protein>
    <submittedName>
        <fullName evidence="6">ATPase AAA family</fullName>
    </submittedName>
</protein>
<dbReference type="Gene3D" id="3.40.50.300">
    <property type="entry name" value="P-loop containing nucleotide triphosphate hydrolases"/>
    <property type="match status" value="1"/>
</dbReference>
<evidence type="ECO:0000313" key="6">
    <source>
        <dbReference type="EMBL" id="AOZ97726.1"/>
    </source>
</evidence>
<dbReference type="GO" id="GO:0016887">
    <property type="term" value="F:ATP hydrolysis activity"/>
    <property type="evidence" value="ECO:0007669"/>
    <property type="project" value="InterPro"/>
</dbReference>
<feature type="compositionally biased region" description="Basic and acidic residues" evidence="4">
    <location>
        <begin position="369"/>
        <end position="378"/>
    </location>
</feature>
<dbReference type="SMART" id="SM00382">
    <property type="entry name" value="AAA"/>
    <property type="match status" value="1"/>
</dbReference>
<proteinExistence type="inferred from homology"/>
<evidence type="ECO:0000256" key="4">
    <source>
        <dbReference type="SAM" id="MobiDB-lite"/>
    </source>
</evidence>
<dbReference type="GO" id="GO:0005524">
    <property type="term" value="F:ATP binding"/>
    <property type="evidence" value="ECO:0007669"/>
    <property type="project" value="UniProtKB-KW"/>
</dbReference>
<evidence type="ECO:0000313" key="7">
    <source>
        <dbReference type="Proteomes" id="UP000179284"/>
    </source>
</evidence>
<gene>
    <name evidence="6" type="ORF">bhn_I2694</name>
</gene>